<keyword evidence="1" id="KW-0812">Transmembrane</keyword>
<dbReference type="AlphaFoldDB" id="A0A255IIZ0"/>
<reference evidence="3 6" key="2">
    <citation type="submission" date="2018-05" db="EMBL/GenBank/DDBJ databases">
        <title>Genomic Encyclopedia of Type Strains, Phase IV (KMG-IV): sequencing the most valuable type-strain genomes for metagenomic binning, comparative biology and taxonomic classification.</title>
        <authorList>
            <person name="Goeker M."/>
        </authorList>
    </citation>
    <scope>NUCLEOTIDE SEQUENCE [LARGE SCALE GENOMIC DNA]</scope>
    <source>
        <strain evidence="3 6">DSM 28816</strain>
    </source>
</reference>
<evidence type="ECO:0000313" key="6">
    <source>
        <dbReference type="Proteomes" id="UP000247523"/>
    </source>
</evidence>
<dbReference type="Proteomes" id="UP000216411">
    <property type="component" value="Unassembled WGS sequence"/>
</dbReference>
<keyword evidence="5" id="KW-1185">Reference proteome</keyword>
<comment type="caution">
    <text evidence="3">The sequence shown here is derived from an EMBL/GenBank/DDBJ whole genome shotgun (WGS) entry which is preliminary data.</text>
</comment>
<dbReference type="EMBL" id="NOKA02000045">
    <property type="protein sequence ID" value="RDY30197.1"/>
    <property type="molecule type" value="Genomic_DNA"/>
</dbReference>
<dbReference type="RefSeq" id="WP_094376882.1">
    <property type="nucleotide sequence ID" value="NZ_NOKA02000045.1"/>
</dbReference>
<gene>
    <name evidence="3" type="ORF">C8E03_101652</name>
    <name evidence="4" type="ORF">CG710_016000</name>
</gene>
<evidence type="ECO:0000259" key="2">
    <source>
        <dbReference type="Pfam" id="PF18917"/>
    </source>
</evidence>
<dbReference type="Pfam" id="PF18917">
    <property type="entry name" value="LiaI-LiaF-like_TM1"/>
    <property type="match status" value="1"/>
</dbReference>
<proteinExistence type="predicted"/>
<feature type="transmembrane region" description="Helical" evidence="1">
    <location>
        <begin position="6"/>
        <end position="28"/>
    </location>
</feature>
<reference evidence="4 5" key="1">
    <citation type="journal article" date="2017" name="Genome Announc.">
        <title>Draft Genome Sequence of a Sporulating and Motile Strain of Lachnotalea glycerini Isolated from Water in Quebec City, Canada.</title>
        <authorList>
            <person name="Maheux A.F."/>
            <person name="Boudreau D.K."/>
            <person name="Berube E."/>
            <person name="Boissinot M."/>
            <person name="Raymond F."/>
            <person name="Brodeur S."/>
            <person name="Corbeil J."/>
            <person name="Isabel S."/>
            <person name="Omar R.F."/>
            <person name="Bergeron M.G."/>
        </authorList>
    </citation>
    <scope>NUCLEOTIDE SEQUENCE [LARGE SCALE GENOMIC DNA]</scope>
    <source>
        <strain evidence="4 5">CCRI-19302</strain>
    </source>
</reference>
<name>A0A255IIZ0_9FIRM</name>
<keyword evidence="1" id="KW-0472">Membrane</keyword>
<dbReference type="Proteomes" id="UP000247523">
    <property type="component" value="Unassembled WGS sequence"/>
</dbReference>
<evidence type="ECO:0000256" key="1">
    <source>
        <dbReference type="SAM" id="Phobius"/>
    </source>
</evidence>
<accession>A0A255IIZ0</accession>
<feature type="transmembrane region" description="Helical" evidence="1">
    <location>
        <begin position="68"/>
        <end position="90"/>
    </location>
</feature>
<reference evidence="4" key="3">
    <citation type="submission" date="2018-07" db="EMBL/GenBank/DDBJ databases">
        <authorList>
            <person name="Quirk P.G."/>
            <person name="Krulwich T.A."/>
        </authorList>
    </citation>
    <scope>NUCLEOTIDE SEQUENCE</scope>
    <source>
        <strain evidence="4">CCRI-19302</strain>
    </source>
</reference>
<evidence type="ECO:0000313" key="5">
    <source>
        <dbReference type="Proteomes" id="UP000216411"/>
    </source>
</evidence>
<evidence type="ECO:0000313" key="4">
    <source>
        <dbReference type="EMBL" id="RDY30197.1"/>
    </source>
</evidence>
<evidence type="ECO:0000313" key="3">
    <source>
        <dbReference type="EMBL" id="PXV96019.1"/>
    </source>
</evidence>
<dbReference type="EMBL" id="QICS01000001">
    <property type="protein sequence ID" value="PXV96019.1"/>
    <property type="molecule type" value="Genomic_DNA"/>
</dbReference>
<organism evidence="3 6">
    <name type="scientific">Lachnotalea glycerini</name>
    <dbReference type="NCBI Taxonomy" id="1763509"/>
    <lineage>
        <taxon>Bacteria</taxon>
        <taxon>Bacillati</taxon>
        <taxon>Bacillota</taxon>
        <taxon>Clostridia</taxon>
        <taxon>Lachnospirales</taxon>
        <taxon>Lachnospiraceae</taxon>
        <taxon>Lachnotalea</taxon>
    </lineage>
</organism>
<feature type="transmembrane region" description="Helical" evidence="1">
    <location>
        <begin position="35"/>
        <end position="56"/>
    </location>
</feature>
<sequence length="94" mass="10894">MRVHKVGTITLGIVLVVFGLLFLAHMLIPSFHYELIFKLWPIILIILGLEVLLVNAKSRNETFIYDKGAIFLIIIISFFSMSMATMELLFQFYR</sequence>
<dbReference type="InterPro" id="IPR043726">
    <property type="entry name" value="LiaI-LiaF-like_TM1"/>
</dbReference>
<keyword evidence="1" id="KW-1133">Transmembrane helix</keyword>
<feature type="domain" description="LiaI-LiaF-like transmembrane region" evidence="2">
    <location>
        <begin position="9"/>
        <end position="52"/>
    </location>
</feature>
<protein>
    <recommendedName>
        <fullName evidence="2">LiaI-LiaF-like transmembrane region domain-containing protein</fullName>
    </recommendedName>
</protein>